<feature type="region of interest" description="Disordered" evidence="2">
    <location>
        <begin position="168"/>
        <end position="198"/>
    </location>
</feature>
<evidence type="ECO:0000259" key="3">
    <source>
        <dbReference type="Pfam" id="PF12776"/>
    </source>
</evidence>
<dbReference type="PANTHER" id="PTHR31704">
    <property type="entry name" value="MYB/SANT-LIKE DNA-BINDING DOMAIN PROTEIN-RELATED"/>
    <property type="match status" value="1"/>
</dbReference>
<comment type="caution">
    <text evidence="4">The sequence shown here is derived from an EMBL/GenBank/DDBJ whole genome shotgun (WGS) entry which is preliminary data.</text>
</comment>
<evidence type="ECO:0000256" key="1">
    <source>
        <dbReference type="SAM" id="Coils"/>
    </source>
</evidence>
<name>A0AAP0GN88_9ASTR</name>
<sequence length="302" mass="34813">MATTKPRANWKSESVDKTFLETCLHEITINGREGTSLKGSSWKVVGEKLKNEHNFIVNRGQMKNRYDYIRKKFCAWVRLRNKTGNIYNPITNTFTMSEEEWAAEIKLDPYVEKVKNAPLIFPELCVQLFEGVTSTGAHAWGPSSTLPNPADEFSTDDMDAVNFTQMKTEAPHESDESSSRSKHNERQGNSKRARKNTLDDDFREVGKEIVNVAKMLVENERLSREREIERLEREKEKEKENDVGACMEKLEKMGWGEGDPRYDTALLLFGESADLRKVWLHLKVPSCESWVRNAGRKFGLFR</sequence>
<accession>A0AAP0GN88</accession>
<proteinExistence type="predicted"/>
<reference evidence="4 5" key="1">
    <citation type="submission" date="2024-04" db="EMBL/GenBank/DDBJ databases">
        <title>The reference genome of an endangered Asteraceae, Deinandra increscens subsp. villosa, native to the Central Coast of California.</title>
        <authorList>
            <person name="Guilliams M."/>
            <person name="Hasenstab-Lehman K."/>
            <person name="Meyer R."/>
            <person name="Mcevoy S."/>
        </authorList>
    </citation>
    <scope>NUCLEOTIDE SEQUENCE [LARGE SCALE GENOMIC DNA]</scope>
    <source>
        <tissue evidence="4">Leaf</tissue>
    </source>
</reference>
<keyword evidence="5" id="KW-1185">Reference proteome</keyword>
<evidence type="ECO:0000256" key="2">
    <source>
        <dbReference type="SAM" id="MobiDB-lite"/>
    </source>
</evidence>
<protein>
    <recommendedName>
        <fullName evidence="3">Myb/SANT-like domain-containing protein</fullName>
    </recommendedName>
</protein>
<feature type="region of interest" description="Disordered" evidence="2">
    <location>
        <begin position="137"/>
        <end position="156"/>
    </location>
</feature>
<evidence type="ECO:0000313" key="4">
    <source>
        <dbReference type="EMBL" id="KAK9054597.1"/>
    </source>
</evidence>
<dbReference type="EMBL" id="JBCNJP010000025">
    <property type="protein sequence ID" value="KAK9054597.1"/>
    <property type="molecule type" value="Genomic_DNA"/>
</dbReference>
<dbReference type="PANTHER" id="PTHR31704:SF48">
    <property type="entry name" value="L10-INTERACTING MYB DOMAIN-CONTAINING PROTEIN-LIKE"/>
    <property type="match status" value="1"/>
</dbReference>
<dbReference type="InterPro" id="IPR024752">
    <property type="entry name" value="Myb/SANT-like_dom"/>
</dbReference>
<feature type="compositionally biased region" description="Basic and acidic residues" evidence="2">
    <location>
        <begin position="169"/>
        <end position="188"/>
    </location>
</feature>
<gene>
    <name evidence="4" type="ORF">SSX86_025676</name>
</gene>
<dbReference type="AlphaFoldDB" id="A0AAP0GN88"/>
<evidence type="ECO:0000313" key="5">
    <source>
        <dbReference type="Proteomes" id="UP001408789"/>
    </source>
</evidence>
<dbReference type="Pfam" id="PF12776">
    <property type="entry name" value="Myb_DNA-bind_3"/>
    <property type="match status" value="1"/>
</dbReference>
<organism evidence="4 5">
    <name type="scientific">Deinandra increscens subsp. villosa</name>
    <dbReference type="NCBI Taxonomy" id="3103831"/>
    <lineage>
        <taxon>Eukaryota</taxon>
        <taxon>Viridiplantae</taxon>
        <taxon>Streptophyta</taxon>
        <taxon>Embryophyta</taxon>
        <taxon>Tracheophyta</taxon>
        <taxon>Spermatophyta</taxon>
        <taxon>Magnoliopsida</taxon>
        <taxon>eudicotyledons</taxon>
        <taxon>Gunneridae</taxon>
        <taxon>Pentapetalae</taxon>
        <taxon>asterids</taxon>
        <taxon>campanulids</taxon>
        <taxon>Asterales</taxon>
        <taxon>Asteraceae</taxon>
        <taxon>Asteroideae</taxon>
        <taxon>Heliantheae alliance</taxon>
        <taxon>Madieae</taxon>
        <taxon>Madiinae</taxon>
        <taxon>Deinandra</taxon>
    </lineage>
</organism>
<feature type="domain" description="Myb/SANT-like" evidence="3">
    <location>
        <begin position="10"/>
        <end position="103"/>
    </location>
</feature>
<feature type="coiled-coil region" evidence="1">
    <location>
        <begin position="214"/>
        <end position="241"/>
    </location>
</feature>
<keyword evidence="1" id="KW-0175">Coiled coil</keyword>
<dbReference type="Proteomes" id="UP001408789">
    <property type="component" value="Unassembled WGS sequence"/>
</dbReference>
<feature type="compositionally biased region" description="Polar residues" evidence="2">
    <location>
        <begin position="137"/>
        <end position="147"/>
    </location>
</feature>